<dbReference type="AlphaFoldDB" id="A0A0U5JG00"/>
<protein>
    <recommendedName>
        <fullName evidence="3">PIN domain-containing protein</fullName>
    </recommendedName>
</protein>
<name>A0A0U5JG00_9BACT</name>
<evidence type="ECO:0000313" key="2">
    <source>
        <dbReference type="Proteomes" id="UP000069902"/>
    </source>
</evidence>
<dbReference type="PATRIC" id="fig|389348.3.peg.2846"/>
<reference evidence="2" key="1">
    <citation type="submission" date="2015-09" db="EMBL/GenBank/DDBJ databases">
        <authorList>
            <person name="Bertelli C."/>
        </authorList>
    </citation>
    <scope>NUCLEOTIDE SEQUENCE [LARGE SCALE GENOMIC DNA]</scope>
    <source>
        <strain evidence="2">KNic</strain>
        <plasmid evidence="2">pPNK</plasmid>
    </source>
</reference>
<sequence length="43" mass="5006">MYSNFTVILDACVLYPAQIRDLLLQLASWGLFRTRCTRKSDLI</sequence>
<gene>
    <name evidence="1" type="ORF">PNK_p0081</name>
</gene>
<dbReference type="EMBL" id="LN879503">
    <property type="protein sequence ID" value="CUI18135.1"/>
    <property type="molecule type" value="Genomic_DNA"/>
</dbReference>
<evidence type="ECO:0008006" key="3">
    <source>
        <dbReference type="Google" id="ProtNLM"/>
    </source>
</evidence>
<keyword evidence="2" id="KW-1185">Reference proteome</keyword>
<geneLocation type="plasmid" evidence="2">
    <name>pPNK</name>
</geneLocation>
<evidence type="ECO:0000313" key="1">
    <source>
        <dbReference type="EMBL" id="CUI18135.1"/>
    </source>
</evidence>
<dbReference type="InParanoid" id="A0A0U5JG00"/>
<proteinExistence type="predicted"/>
<organism evidence="1 2">
    <name type="scientific">Candidatus Protochlamydia naegleriophila</name>
    <dbReference type="NCBI Taxonomy" id="389348"/>
    <lineage>
        <taxon>Bacteria</taxon>
        <taxon>Pseudomonadati</taxon>
        <taxon>Chlamydiota</taxon>
        <taxon>Chlamydiia</taxon>
        <taxon>Parachlamydiales</taxon>
        <taxon>Parachlamydiaceae</taxon>
        <taxon>Candidatus Protochlamydia</taxon>
    </lineage>
</organism>
<accession>A0A0U5JG00</accession>
<dbReference type="Proteomes" id="UP000069902">
    <property type="component" value="Plasmid pPNK"/>
</dbReference>
<dbReference type="KEGG" id="pnl:PNK_p0081"/>